<dbReference type="Pfam" id="PF00583">
    <property type="entry name" value="Acetyltransf_1"/>
    <property type="match status" value="1"/>
</dbReference>
<dbReference type="SUPFAM" id="SSF55729">
    <property type="entry name" value="Acyl-CoA N-acyltransferases (Nat)"/>
    <property type="match status" value="1"/>
</dbReference>
<gene>
    <name evidence="2" type="ORF">DSM104329_01272</name>
</gene>
<keyword evidence="3" id="KW-1185">Reference proteome</keyword>
<dbReference type="PANTHER" id="PTHR47237:SF2">
    <property type="entry name" value="BLL4206 PROTEIN"/>
    <property type="match status" value="1"/>
</dbReference>
<dbReference type="GO" id="GO:0016747">
    <property type="term" value="F:acyltransferase activity, transferring groups other than amino-acyl groups"/>
    <property type="evidence" value="ECO:0007669"/>
    <property type="project" value="InterPro"/>
</dbReference>
<dbReference type="InterPro" id="IPR041496">
    <property type="entry name" value="YitH/HolE_GNAT"/>
</dbReference>
<proteinExistence type="predicted"/>
<evidence type="ECO:0000259" key="1">
    <source>
        <dbReference type="PROSITE" id="PS51186"/>
    </source>
</evidence>
<dbReference type="InterPro" id="IPR016181">
    <property type="entry name" value="Acyl_CoA_acyltransferase"/>
</dbReference>
<dbReference type="PANTHER" id="PTHR47237">
    <property type="entry name" value="SLL0310 PROTEIN"/>
    <property type="match status" value="1"/>
</dbReference>
<dbReference type="Proteomes" id="UP001162834">
    <property type="component" value="Chromosome"/>
</dbReference>
<protein>
    <recommendedName>
        <fullName evidence="1">N-acetyltransferase domain-containing protein</fullName>
    </recommendedName>
</protein>
<dbReference type="RefSeq" id="WP_259314556.1">
    <property type="nucleotide sequence ID" value="NZ_CP087164.1"/>
</dbReference>
<feature type="domain" description="N-acetyltransferase" evidence="1">
    <location>
        <begin position="3"/>
        <end position="138"/>
    </location>
</feature>
<dbReference type="KEGG" id="sbae:DSM104329_01272"/>
<accession>A0A9E7BZ30</accession>
<dbReference type="AlphaFoldDB" id="A0A9E7BZ30"/>
<dbReference type="Pfam" id="PF18014">
    <property type="entry name" value="Acetyltransf_18"/>
    <property type="match status" value="1"/>
</dbReference>
<evidence type="ECO:0000313" key="3">
    <source>
        <dbReference type="Proteomes" id="UP001162834"/>
    </source>
</evidence>
<dbReference type="Gene3D" id="3.40.630.90">
    <property type="match status" value="1"/>
</dbReference>
<dbReference type="InterPro" id="IPR052729">
    <property type="entry name" value="Acyl/Acetyltrans_Enzymes"/>
</dbReference>
<evidence type="ECO:0000313" key="2">
    <source>
        <dbReference type="EMBL" id="UGS34890.1"/>
    </source>
</evidence>
<dbReference type="PROSITE" id="PS51186">
    <property type="entry name" value="GNAT"/>
    <property type="match status" value="1"/>
</dbReference>
<dbReference type="CDD" id="cd04301">
    <property type="entry name" value="NAT_SF"/>
    <property type="match status" value="1"/>
</dbReference>
<name>A0A9E7BZ30_9ACTN</name>
<sequence length="277" mass="28596">MSFEVHPVRAGEIDPTVTVLRAAGLGANVARLLEFPLRDACGEVLVARSGDEIVGGAAVASFGATGWIGALGVAAHARRRGAGTALTEGCVTHLRARGAQTVLLYATAAGRPVYERVGFAPDGVAQAWRDLSPPRTRARGDGVRAIEHGDLPTVRALDAAATGEDRGPVFAAMNGTLTGLVVERAGSVCGSALRSPWGLGPSVVATDREAGVALLSVLRRVPGAPLTVSLPDANAGAVRALRAWGFQPINAATRMRLGPPPAYDPARVFGLFNLFWG</sequence>
<organism evidence="2 3">
    <name type="scientific">Capillimicrobium parvum</name>
    <dbReference type="NCBI Taxonomy" id="2884022"/>
    <lineage>
        <taxon>Bacteria</taxon>
        <taxon>Bacillati</taxon>
        <taxon>Actinomycetota</taxon>
        <taxon>Thermoleophilia</taxon>
        <taxon>Solirubrobacterales</taxon>
        <taxon>Capillimicrobiaceae</taxon>
        <taxon>Capillimicrobium</taxon>
    </lineage>
</organism>
<dbReference type="EMBL" id="CP087164">
    <property type="protein sequence ID" value="UGS34890.1"/>
    <property type="molecule type" value="Genomic_DNA"/>
</dbReference>
<reference evidence="2" key="1">
    <citation type="journal article" date="2022" name="Int. J. Syst. Evol. Microbiol.">
        <title>Pseudomonas aegrilactucae sp. nov. and Pseudomonas morbosilactucae sp. nov., pathogens causing bacterial rot of lettuce in Japan.</title>
        <authorList>
            <person name="Sawada H."/>
            <person name="Fujikawa T."/>
            <person name="Satou M."/>
        </authorList>
    </citation>
    <scope>NUCLEOTIDE SEQUENCE</scope>
    <source>
        <strain evidence="2">0166_1</strain>
    </source>
</reference>
<dbReference type="Gene3D" id="3.40.630.30">
    <property type="match status" value="1"/>
</dbReference>
<dbReference type="InterPro" id="IPR000182">
    <property type="entry name" value="GNAT_dom"/>
</dbReference>